<dbReference type="AlphaFoldDB" id="A0AAN6Q1L3"/>
<reference evidence="1" key="2">
    <citation type="submission" date="2023-05" db="EMBL/GenBank/DDBJ databases">
        <authorList>
            <consortium name="Lawrence Berkeley National Laboratory"/>
            <person name="Steindorff A."/>
            <person name="Hensen N."/>
            <person name="Bonometti L."/>
            <person name="Westerberg I."/>
            <person name="Brannstrom I.O."/>
            <person name="Guillou S."/>
            <person name="Cros-Aarteil S."/>
            <person name="Calhoun S."/>
            <person name="Haridas S."/>
            <person name="Kuo A."/>
            <person name="Mondo S."/>
            <person name="Pangilinan J."/>
            <person name="Riley R."/>
            <person name="Labutti K."/>
            <person name="Andreopoulos B."/>
            <person name="Lipzen A."/>
            <person name="Chen C."/>
            <person name="Yanf M."/>
            <person name="Daum C."/>
            <person name="Ng V."/>
            <person name="Clum A."/>
            <person name="Ohm R."/>
            <person name="Martin F."/>
            <person name="Silar P."/>
            <person name="Natvig D."/>
            <person name="Lalanne C."/>
            <person name="Gautier V."/>
            <person name="Ament-Velasquez S.L."/>
            <person name="Kruys A."/>
            <person name="Hutchinson M.I."/>
            <person name="Powell A.J."/>
            <person name="Barry K."/>
            <person name="Miller A.N."/>
            <person name="Grigoriev I.V."/>
            <person name="Debuchy R."/>
            <person name="Gladieux P."/>
            <person name="Thoren M.H."/>
            <person name="Johannesson H."/>
        </authorList>
    </citation>
    <scope>NUCLEOTIDE SEQUENCE</scope>
    <source>
        <strain evidence="1">CBS 757.83</strain>
    </source>
</reference>
<accession>A0AAN6Q1L3</accession>
<comment type="caution">
    <text evidence="1">The sequence shown here is derived from an EMBL/GenBank/DDBJ whole genome shotgun (WGS) entry which is preliminary data.</text>
</comment>
<organism evidence="1 2">
    <name type="scientific">Parathielavia hyrcaniae</name>
    <dbReference type="NCBI Taxonomy" id="113614"/>
    <lineage>
        <taxon>Eukaryota</taxon>
        <taxon>Fungi</taxon>
        <taxon>Dikarya</taxon>
        <taxon>Ascomycota</taxon>
        <taxon>Pezizomycotina</taxon>
        <taxon>Sordariomycetes</taxon>
        <taxon>Sordariomycetidae</taxon>
        <taxon>Sordariales</taxon>
        <taxon>Chaetomiaceae</taxon>
        <taxon>Parathielavia</taxon>
    </lineage>
</organism>
<gene>
    <name evidence="1" type="ORF">N658DRAFT_41148</name>
</gene>
<dbReference type="EMBL" id="MU863633">
    <property type="protein sequence ID" value="KAK4101904.1"/>
    <property type="molecule type" value="Genomic_DNA"/>
</dbReference>
<reference evidence="1" key="1">
    <citation type="journal article" date="2023" name="Mol. Phylogenet. Evol.">
        <title>Genome-scale phylogeny and comparative genomics of the fungal order Sordariales.</title>
        <authorList>
            <person name="Hensen N."/>
            <person name="Bonometti L."/>
            <person name="Westerberg I."/>
            <person name="Brannstrom I.O."/>
            <person name="Guillou S."/>
            <person name="Cros-Aarteil S."/>
            <person name="Calhoun S."/>
            <person name="Haridas S."/>
            <person name="Kuo A."/>
            <person name="Mondo S."/>
            <person name="Pangilinan J."/>
            <person name="Riley R."/>
            <person name="LaButti K."/>
            <person name="Andreopoulos B."/>
            <person name="Lipzen A."/>
            <person name="Chen C."/>
            <person name="Yan M."/>
            <person name="Daum C."/>
            <person name="Ng V."/>
            <person name="Clum A."/>
            <person name="Steindorff A."/>
            <person name="Ohm R.A."/>
            <person name="Martin F."/>
            <person name="Silar P."/>
            <person name="Natvig D.O."/>
            <person name="Lalanne C."/>
            <person name="Gautier V."/>
            <person name="Ament-Velasquez S.L."/>
            <person name="Kruys A."/>
            <person name="Hutchinson M.I."/>
            <person name="Powell A.J."/>
            <person name="Barry K."/>
            <person name="Miller A.N."/>
            <person name="Grigoriev I.V."/>
            <person name="Debuchy R."/>
            <person name="Gladieux P."/>
            <person name="Hiltunen Thoren M."/>
            <person name="Johannesson H."/>
        </authorList>
    </citation>
    <scope>NUCLEOTIDE SEQUENCE</scope>
    <source>
        <strain evidence="1">CBS 757.83</strain>
    </source>
</reference>
<sequence length="184" mass="19982">MRGSSKSSMLLCSLRATRSRPTRHRGSCCGVQTKNRRAETRVSPVNGQLTISVQVASIVPPLSGRIGCSESLTSCKALVSSNAQPQPLERLVTSMNPARLRHRTRPTFVSDGRVGGHVIFTLSQGGNAPSPAVPSPHISKEYWRSAQQGMMIKRGGLIGFFLWCTKISNGPQPQPEMTSIHPQH</sequence>
<name>A0AAN6Q1L3_9PEZI</name>
<evidence type="ECO:0000313" key="2">
    <source>
        <dbReference type="Proteomes" id="UP001305647"/>
    </source>
</evidence>
<dbReference type="Proteomes" id="UP001305647">
    <property type="component" value="Unassembled WGS sequence"/>
</dbReference>
<protein>
    <submittedName>
        <fullName evidence="1">Uncharacterized protein</fullName>
    </submittedName>
</protein>
<keyword evidence="2" id="KW-1185">Reference proteome</keyword>
<evidence type="ECO:0000313" key="1">
    <source>
        <dbReference type="EMBL" id="KAK4101904.1"/>
    </source>
</evidence>
<proteinExistence type="predicted"/>